<keyword evidence="2" id="KW-0808">Transferase</keyword>
<dbReference type="GO" id="GO:0032259">
    <property type="term" value="P:methylation"/>
    <property type="evidence" value="ECO:0007669"/>
    <property type="project" value="UniProtKB-KW"/>
</dbReference>
<name>A0A1T4PVA9_9HYPH</name>
<evidence type="ECO:0000313" key="3">
    <source>
        <dbReference type="Proteomes" id="UP000190135"/>
    </source>
</evidence>
<reference evidence="2 3" key="1">
    <citation type="submission" date="2017-02" db="EMBL/GenBank/DDBJ databases">
        <authorList>
            <person name="Peterson S.W."/>
        </authorList>
    </citation>
    <scope>NUCLEOTIDE SEQUENCE [LARGE SCALE GENOMIC DNA]</scope>
    <source>
        <strain evidence="2 3">USBA 369</strain>
    </source>
</reference>
<dbReference type="CDD" id="cd02440">
    <property type="entry name" value="AdoMet_MTases"/>
    <property type="match status" value="1"/>
</dbReference>
<dbReference type="GO" id="GO:0008168">
    <property type="term" value="F:methyltransferase activity"/>
    <property type="evidence" value="ECO:0007669"/>
    <property type="project" value="UniProtKB-KW"/>
</dbReference>
<dbReference type="Proteomes" id="UP000190135">
    <property type="component" value="Unassembled WGS sequence"/>
</dbReference>
<protein>
    <submittedName>
        <fullName evidence="2">Methyltransferase domain-containing protein</fullName>
    </submittedName>
</protein>
<dbReference type="RefSeq" id="WP_078707709.1">
    <property type="nucleotide sequence ID" value="NZ_FUXL01000004.1"/>
</dbReference>
<dbReference type="SUPFAM" id="SSF53335">
    <property type="entry name" value="S-adenosyl-L-methionine-dependent methyltransferases"/>
    <property type="match status" value="1"/>
</dbReference>
<evidence type="ECO:0000313" key="2">
    <source>
        <dbReference type="EMBL" id="SJZ95296.1"/>
    </source>
</evidence>
<keyword evidence="3" id="KW-1185">Reference proteome</keyword>
<accession>A0A1T4PVA9</accession>
<keyword evidence="2" id="KW-0489">Methyltransferase</keyword>
<feature type="domain" description="Methyltransferase" evidence="1">
    <location>
        <begin position="35"/>
        <end position="127"/>
    </location>
</feature>
<dbReference type="OrthoDB" id="9786503at2"/>
<gene>
    <name evidence="2" type="ORF">SAMN05428963_104176</name>
</gene>
<organism evidence="2 3">
    <name type="scientific">Consotaella salsifontis</name>
    <dbReference type="NCBI Taxonomy" id="1365950"/>
    <lineage>
        <taxon>Bacteria</taxon>
        <taxon>Pseudomonadati</taxon>
        <taxon>Pseudomonadota</taxon>
        <taxon>Alphaproteobacteria</taxon>
        <taxon>Hyphomicrobiales</taxon>
        <taxon>Aurantimonadaceae</taxon>
        <taxon>Consotaella</taxon>
    </lineage>
</organism>
<dbReference type="STRING" id="1365950.SAMN05428963_104176"/>
<proteinExistence type="predicted"/>
<dbReference type="InterPro" id="IPR029063">
    <property type="entry name" value="SAM-dependent_MTases_sf"/>
</dbReference>
<dbReference type="Pfam" id="PF13649">
    <property type="entry name" value="Methyltransf_25"/>
    <property type="match status" value="1"/>
</dbReference>
<dbReference type="EMBL" id="FUXL01000004">
    <property type="protein sequence ID" value="SJZ95296.1"/>
    <property type="molecule type" value="Genomic_DNA"/>
</dbReference>
<sequence>MWDENYDRPDYLFGTEPNAFLKRSASYFRAGQTALAIADGEGRNGVWLARQGLKVTSMDLSAVGLEKARRLAERHNVTLDLVQGDVTTWDWPKDQFDIVVAIFVQFAAPPLRDEMFVRMREAARPGGLILVEGYRPAQILNGTGGPSQIDQLYTANLLRTAFADCEILLLEDYDADLDEGERHKGPSALIDLIARRPA</sequence>
<dbReference type="AlphaFoldDB" id="A0A1T4PVA9"/>
<evidence type="ECO:0000259" key="1">
    <source>
        <dbReference type="Pfam" id="PF13649"/>
    </source>
</evidence>
<dbReference type="InterPro" id="IPR041698">
    <property type="entry name" value="Methyltransf_25"/>
</dbReference>
<dbReference type="Gene3D" id="3.40.50.150">
    <property type="entry name" value="Vaccinia Virus protein VP39"/>
    <property type="match status" value="1"/>
</dbReference>